<feature type="non-terminal residue" evidence="2">
    <location>
        <position position="1"/>
    </location>
</feature>
<keyword evidence="1" id="KW-0812">Transmembrane</keyword>
<comment type="caution">
    <text evidence="2">The sequence shown here is derived from an EMBL/GenBank/DDBJ whole genome shotgun (WGS) entry which is preliminary data.</text>
</comment>
<protein>
    <submittedName>
        <fullName evidence="2">Uncharacterized protein</fullName>
    </submittedName>
</protein>
<keyword evidence="1" id="KW-1133">Transmembrane helix</keyword>
<reference evidence="3" key="1">
    <citation type="submission" date="2017-09" db="EMBL/GenBank/DDBJ databases">
        <title>The Reconstruction of 2,631 Draft Metagenome-Assembled Genomes from the Global Oceans.</title>
        <authorList>
            <person name="Tully B.J."/>
            <person name="Graham E.D."/>
            <person name="Heidelberg J.F."/>
        </authorList>
    </citation>
    <scope>NUCLEOTIDE SEQUENCE [LARGE SCALE GENOMIC DNA]</scope>
</reference>
<dbReference type="Proteomes" id="UP000226525">
    <property type="component" value="Unassembled WGS sequence"/>
</dbReference>
<proteinExistence type="predicted"/>
<accession>A0A2D6YI80</accession>
<feature type="transmembrane region" description="Helical" evidence="1">
    <location>
        <begin position="73"/>
        <end position="91"/>
    </location>
</feature>
<gene>
    <name evidence="2" type="ORF">CMN54_05425</name>
</gene>
<keyword evidence="1" id="KW-0472">Membrane</keyword>
<evidence type="ECO:0000256" key="1">
    <source>
        <dbReference type="SAM" id="Phobius"/>
    </source>
</evidence>
<dbReference type="EMBL" id="NZEX01000059">
    <property type="protein sequence ID" value="MAH62883.1"/>
    <property type="molecule type" value="Genomic_DNA"/>
</dbReference>
<name>A0A2D6YI80_9DELT</name>
<evidence type="ECO:0000313" key="3">
    <source>
        <dbReference type="Proteomes" id="UP000226525"/>
    </source>
</evidence>
<dbReference type="AlphaFoldDB" id="A0A2D6YI80"/>
<organism evidence="2 3">
    <name type="scientific">SAR324 cluster bacterium</name>
    <dbReference type="NCBI Taxonomy" id="2024889"/>
    <lineage>
        <taxon>Bacteria</taxon>
        <taxon>Deltaproteobacteria</taxon>
        <taxon>SAR324 cluster</taxon>
    </lineage>
</organism>
<evidence type="ECO:0000313" key="2">
    <source>
        <dbReference type="EMBL" id="MAH62883.1"/>
    </source>
</evidence>
<sequence>SKRKMGKIAYAMREGSFEMLLVKEDEEKSIAGRATNRRLYNDAGELVALYDWTSFWVYVYSTNGKQLGKAKCIAFRGICAAGVAGYLSGLLGPPSF</sequence>